<proteinExistence type="predicted"/>
<evidence type="ECO:0000313" key="2">
    <source>
        <dbReference type="EMBL" id="EPD97846.1"/>
    </source>
</evidence>
<dbReference type="EMBL" id="ATCF01000030">
    <property type="protein sequence ID" value="EPD97846.1"/>
    <property type="molecule type" value="Genomic_DNA"/>
</dbReference>
<keyword evidence="3" id="KW-1185">Reference proteome</keyword>
<evidence type="ECO:0000259" key="1">
    <source>
        <dbReference type="Pfam" id="PF13460"/>
    </source>
</evidence>
<sequence>MIRIAVIGANGQAGRHIVAEALARGFEVTAFVRGSTAPAAQHVVHKDVLAIERSDLAGFDAVVDALGFWTPDTLPLHVKTALYLADLLSGTKTRLLIVGGAGSLYMDAAHTQQLVDQPFFPAQYRPLASAQRDQLEAIRKRSDVQWTFISPAAEFEVSQPRTGQYVLAGEEFTTNAEGKSVVSYADYAVAVVDLIANGSHIQERVSVRGS</sequence>
<evidence type="ECO:0000313" key="3">
    <source>
        <dbReference type="Proteomes" id="UP000014400"/>
    </source>
</evidence>
<dbReference type="InterPro" id="IPR036291">
    <property type="entry name" value="NAD(P)-bd_dom_sf"/>
</dbReference>
<protein>
    <recommendedName>
        <fullName evidence="1">NAD(P)-binding domain-containing protein</fullName>
    </recommendedName>
</protein>
<dbReference type="PATRIC" id="fig|1203554.3.peg.2065"/>
<feature type="domain" description="NAD(P)-binding" evidence="1">
    <location>
        <begin position="8"/>
        <end position="196"/>
    </location>
</feature>
<gene>
    <name evidence="2" type="ORF">HMPREF1476_01987</name>
</gene>
<dbReference type="SUPFAM" id="SSF51735">
    <property type="entry name" value="NAD(P)-binding Rossmann-fold domains"/>
    <property type="match status" value="1"/>
</dbReference>
<dbReference type="InterPro" id="IPR051606">
    <property type="entry name" value="Polyketide_Oxido-like"/>
</dbReference>
<dbReference type="RefSeq" id="WP_016475066.1">
    <property type="nucleotide sequence ID" value="NZ_KE150481.1"/>
</dbReference>
<dbReference type="Proteomes" id="UP000014400">
    <property type="component" value="Unassembled WGS sequence"/>
</dbReference>
<dbReference type="HOGENOM" id="CLU_025711_3_2_4"/>
<dbReference type="Gene3D" id="3.40.50.720">
    <property type="entry name" value="NAD(P)-binding Rossmann-like Domain"/>
    <property type="match status" value="1"/>
</dbReference>
<dbReference type="InterPro" id="IPR016040">
    <property type="entry name" value="NAD(P)-bd_dom"/>
</dbReference>
<dbReference type="PANTHER" id="PTHR43355:SF2">
    <property type="entry name" value="FLAVIN REDUCTASE (NADPH)"/>
    <property type="match status" value="1"/>
</dbReference>
<accession>S3BBJ3</accession>
<dbReference type="PANTHER" id="PTHR43355">
    <property type="entry name" value="FLAVIN REDUCTASE (NADPH)"/>
    <property type="match status" value="1"/>
</dbReference>
<dbReference type="Pfam" id="PF13460">
    <property type="entry name" value="NAD_binding_10"/>
    <property type="match status" value="1"/>
</dbReference>
<reference evidence="2 3" key="1">
    <citation type="submission" date="2013-04" db="EMBL/GenBank/DDBJ databases">
        <title>The Genome Sequence of Sutterella wadsworthensis HGA0223.</title>
        <authorList>
            <consortium name="The Broad Institute Genomics Platform"/>
            <person name="Earl A."/>
            <person name="Ward D."/>
            <person name="Feldgarden M."/>
            <person name="Gevers D."/>
            <person name="Schmidt T.M."/>
            <person name="Dover J."/>
            <person name="Dai D."/>
            <person name="Walker B."/>
            <person name="Young S."/>
            <person name="Zeng Q."/>
            <person name="Gargeya S."/>
            <person name="Fitzgerald M."/>
            <person name="Haas B."/>
            <person name="Abouelleil A."/>
            <person name="Allen A.W."/>
            <person name="Alvarado L."/>
            <person name="Arachchi H.M."/>
            <person name="Berlin A.M."/>
            <person name="Chapman S.B."/>
            <person name="Gainer-Dewar J."/>
            <person name="Goldberg J."/>
            <person name="Griggs A."/>
            <person name="Gujja S."/>
            <person name="Hansen M."/>
            <person name="Howarth C."/>
            <person name="Imamovic A."/>
            <person name="Ireland A."/>
            <person name="Larimer J."/>
            <person name="McCowan C."/>
            <person name="Murphy C."/>
            <person name="Pearson M."/>
            <person name="Poon T.W."/>
            <person name="Priest M."/>
            <person name="Roberts A."/>
            <person name="Saif S."/>
            <person name="Shea T."/>
            <person name="Sisk P."/>
            <person name="Sykes S."/>
            <person name="Wortman J."/>
            <person name="Nusbaum C."/>
            <person name="Birren B."/>
        </authorList>
    </citation>
    <scope>NUCLEOTIDE SEQUENCE [LARGE SCALE GENOMIC DNA]</scope>
    <source>
        <strain evidence="2 3">HGA0223</strain>
    </source>
</reference>
<dbReference type="AlphaFoldDB" id="S3BBJ3"/>
<comment type="caution">
    <text evidence="2">The sequence shown here is derived from an EMBL/GenBank/DDBJ whole genome shotgun (WGS) entry which is preliminary data.</text>
</comment>
<dbReference type="GO" id="GO:0016646">
    <property type="term" value="F:oxidoreductase activity, acting on the CH-NH group of donors, NAD or NADP as acceptor"/>
    <property type="evidence" value="ECO:0007669"/>
    <property type="project" value="TreeGrafter"/>
</dbReference>
<name>S3BBJ3_9BURK</name>
<organism evidence="2 3">
    <name type="scientific">Sutterella wadsworthensis HGA0223</name>
    <dbReference type="NCBI Taxonomy" id="1203554"/>
    <lineage>
        <taxon>Bacteria</taxon>
        <taxon>Pseudomonadati</taxon>
        <taxon>Pseudomonadota</taxon>
        <taxon>Betaproteobacteria</taxon>
        <taxon>Burkholderiales</taxon>
        <taxon>Sutterellaceae</taxon>
        <taxon>Sutterella</taxon>
    </lineage>
</organism>
<dbReference type="CDD" id="cd05244">
    <property type="entry name" value="BVR-B_like_SDR_a"/>
    <property type="match status" value="1"/>
</dbReference>
<dbReference type="eggNOG" id="COG2910">
    <property type="taxonomic scope" value="Bacteria"/>
</dbReference>
<dbReference type="STRING" id="1203554.HMPREF1476_01987"/>